<protein>
    <submittedName>
        <fullName evidence="2">Uncharacterized protein</fullName>
    </submittedName>
</protein>
<keyword evidence="1" id="KW-0732">Signal</keyword>
<name>W7B7Q4_9LIST</name>
<evidence type="ECO:0000313" key="2">
    <source>
        <dbReference type="EMBL" id="EUJ23269.1"/>
    </source>
</evidence>
<sequence>MSKKQIVRKVLITSTAVAIVASSFGAPLTAMAEEQNNVQSSTGEKSNRILVRDTFSHFTWDKNGNLISIHFPSSTTVQNYNFRLMVNNVYRSSIIKGQPYYSYLNGSKWSFGNPISASSTFRIERINDKGEVLDYITKDGVMGISDKYWISKARSPLDWMLEGGVPVAIAPLAMTDAQASIDQIMNVSNNTVKQELQTRLNEANRQYAYNNNLAKSIGNIFTSSSQIALKSNVTQSTLDDLKKKIERCSKSRMERSINYNSFNSSNTT</sequence>
<dbReference type="RefSeq" id="WP_036066392.1">
    <property type="nucleotide sequence ID" value="NZ_AODD01000012.1"/>
</dbReference>
<evidence type="ECO:0000313" key="3">
    <source>
        <dbReference type="Proteomes" id="UP000019253"/>
    </source>
</evidence>
<keyword evidence="3" id="KW-1185">Reference proteome</keyword>
<dbReference type="PATRIC" id="fig|1265819.5.peg.1758"/>
<dbReference type="AlphaFoldDB" id="W7B7Q4"/>
<comment type="caution">
    <text evidence="2">The sequence shown here is derived from an EMBL/GenBank/DDBJ whole genome shotgun (WGS) entry which is preliminary data.</text>
</comment>
<feature type="signal peptide" evidence="1">
    <location>
        <begin position="1"/>
        <end position="32"/>
    </location>
</feature>
<proteinExistence type="predicted"/>
<gene>
    <name evidence="2" type="ORF">PGRAN_08831</name>
</gene>
<dbReference type="EMBL" id="AODD01000012">
    <property type="protein sequence ID" value="EUJ23269.1"/>
    <property type="molecule type" value="Genomic_DNA"/>
</dbReference>
<dbReference type="Proteomes" id="UP000019253">
    <property type="component" value="Unassembled WGS sequence"/>
</dbReference>
<evidence type="ECO:0000256" key="1">
    <source>
        <dbReference type="SAM" id="SignalP"/>
    </source>
</evidence>
<reference evidence="2 3" key="1">
    <citation type="journal article" date="2014" name="Int. J. Syst. Evol. Microbiol.">
        <title>Listeria floridensis sp. nov., Listeria aquatica sp. nov., Listeria cornellensis sp. nov., Listeria riparia sp. nov. and Listeria grandensis sp. nov., from agricultural and natural environments.</title>
        <authorList>
            <person name="den Bakker H.C."/>
            <person name="Warchocki S."/>
            <person name="Wright E.M."/>
            <person name="Allred A.F."/>
            <person name="Ahlstrom C."/>
            <person name="Manuel C.S."/>
            <person name="Stasiewicz M.J."/>
            <person name="Burrell A."/>
            <person name="Roof S."/>
            <person name="Strawn L."/>
            <person name="Fortes E.D."/>
            <person name="Nightingale K.K."/>
            <person name="Kephart D."/>
            <person name="Wiedmann M."/>
        </authorList>
    </citation>
    <scope>NUCLEOTIDE SEQUENCE [LARGE SCALE GENOMIC DNA]</scope>
    <source>
        <strain evidence="3">FSL F6-971</strain>
    </source>
</reference>
<accession>W7B7Q4</accession>
<feature type="chain" id="PRO_5004891507" evidence="1">
    <location>
        <begin position="33"/>
        <end position="268"/>
    </location>
</feature>
<organism evidence="2 3">
    <name type="scientific">Listeria grandensis FSL F6-0971</name>
    <dbReference type="NCBI Taxonomy" id="1265819"/>
    <lineage>
        <taxon>Bacteria</taxon>
        <taxon>Bacillati</taxon>
        <taxon>Bacillota</taxon>
        <taxon>Bacilli</taxon>
        <taxon>Bacillales</taxon>
        <taxon>Listeriaceae</taxon>
        <taxon>Listeria</taxon>
    </lineage>
</organism>